<feature type="transmembrane region" description="Helical" evidence="1">
    <location>
        <begin position="385"/>
        <end position="403"/>
    </location>
</feature>
<dbReference type="GO" id="GO:0004016">
    <property type="term" value="F:adenylate cyclase activity"/>
    <property type="evidence" value="ECO:0007669"/>
    <property type="project" value="UniProtKB-ARBA"/>
</dbReference>
<feature type="domain" description="Guanylate cyclase" evidence="2">
    <location>
        <begin position="442"/>
        <end position="569"/>
    </location>
</feature>
<dbReference type="InterPro" id="IPR050697">
    <property type="entry name" value="Adenylyl/Guanylyl_Cyclase_3/4"/>
</dbReference>
<dbReference type="SMART" id="SM00044">
    <property type="entry name" value="CYCc"/>
    <property type="match status" value="1"/>
</dbReference>
<dbReference type="InterPro" id="IPR001054">
    <property type="entry name" value="A/G_cyclase"/>
</dbReference>
<name>A0A2T7UQZ0_9RHOB</name>
<keyword evidence="1" id="KW-1133">Transmembrane helix</keyword>
<dbReference type="PANTHER" id="PTHR43081:SF1">
    <property type="entry name" value="ADENYLATE CYCLASE, TERMINAL-DIFFERENTIATION SPECIFIC"/>
    <property type="match status" value="1"/>
</dbReference>
<proteinExistence type="predicted"/>
<dbReference type="Pfam" id="PF05226">
    <property type="entry name" value="CHASE2"/>
    <property type="match status" value="1"/>
</dbReference>
<feature type="transmembrane region" description="Helical" evidence="1">
    <location>
        <begin position="351"/>
        <end position="373"/>
    </location>
</feature>
<dbReference type="GO" id="GO:0009190">
    <property type="term" value="P:cyclic nucleotide biosynthetic process"/>
    <property type="evidence" value="ECO:0007669"/>
    <property type="project" value="InterPro"/>
</dbReference>
<organism evidence="3 4">
    <name type="scientific">Pararhodobacter aggregans</name>
    <dbReference type="NCBI Taxonomy" id="404875"/>
    <lineage>
        <taxon>Bacteria</taxon>
        <taxon>Pseudomonadati</taxon>
        <taxon>Pseudomonadota</taxon>
        <taxon>Alphaproteobacteria</taxon>
        <taxon>Rhodobacterales</taxon>
        <taxon>Paracoccaceae</taxon>
        <taxon>Pararhodobacter</taxon>
    </lineage>
</organism>
<dbReference type="SUPFAM" id="SSF55073">
    <property type="entry name" value="Nucleotide cyclase"/>
    <property type="match status" value="1"/>
</dbReference>
<dbReference type="SMART" id="SM01080">
    <property type="entry name" value="CHASE2"/>
    <property type="match status" value="1"/>
</dbReference>
<comment type="caution">
    <text evidence="3">The sequence shown here is derived from an EMBL/GenBank/DDBJ whole genome shotgun (WGS) entry which is preliminary data.</text>
</comment>
<dbReference type="RefSeq" id="WP_107752155.1">
    <property type="nucleotide sequence ID" value="NZ_QBKF01000006.1"/>
</dbReference>
<keyword evidence="1" id="KW-0812">Transmembrane</keyword>
<dbReference type="AlphaFoldDB" id="A0A2T7UQZ0"/>
<dbReference type="Proteomes" id="UP000244810">
    <property type="component" value="Unassembled WGS sequence"/>
</dbReference>
<dbReference type="CDD" id="cd07302">
    <property type="entry name" value="CHD"/>
    <property type="match status" value="1"/>
</dbReference>
<keyword evidence="1" id="KW-0472">Membrane</keyword>
<dbReference type="Pfam" id="PF00211">
    <property type="entry name" value="Guanylate_cyc"/>
    <property type="match status" value="1"/>
</dbReference>
<evidence type="ECO:0000313" key="4">
    <source>
        <dbReference type="Proteomes" id="UP000244810"/>
    </source>
</evidence>
<dbReference type="InterPro" id="IPR029787">
    <property type="entry name" value="Nucleotide_cyclase"/>
</dbReference>
<evidence type="ECO:0000259" key="2">
    <source>
        <dbReference type="PROSITE" id="PS50125"/>
    </source>
</evidence>
<dbReference type="InterPro" id="IPR007890">
    <property type="entry name" value="CHASE2"/>
</dbReference>
<dbReference type="PANTHER" id="PTHR43081">
    <property type="entry name" value="ADENYLATE CYCLASE, TERMINAL-DIFFERENTIATION SPECIFIC-RELATED"/>
    <property type="match status" value="1"/>
</dbReference>
<dbReference type="GO" id="GO:0035556">
    <property type="term" value="P:intracellular signal transduction"/>
    <property type="evidence" value="ECO:0007669"/>
    <property type="project" value="InterPro"/>
</dbReference>
<keyword evidence="4" id="KW-1185">Reference proteome</keyword>
<accession>A0A2T7UQZ0</accession>
<gene>
    <name evidence="3" type="ORF">DDE23_12915</name>
</gene>
<dbReference type="EMBL" id="QDDR01000006">
    <property type="protein sequence ID" value="PVE47143.1"/>
    <property type="molecule type" value="Genomic_DNA"/>
</dbReference>
<reference evidence="3 4" key="1">
    <citation type="journal article" date="2011" name="Syst. Appl. Microbiol.">
        <title>Defluviimonas denitrificans gen. nov., sp. nov., and Pararhodobacter aggregans gen. nov., sp. nov., non-phototrophic Rhodobacteraceae from the biofilter of a marine aquaculture.</title>
        <authorList>
            <person name="Foesel B.U."/>
            <person name="Drake H.L."/>
            <person name="Schramm A."/>
        </authorList>
    </citation>
    <scope>NUCLEOTIDE SEQUENCE [LARGE SCALE GENOMIC DNA]</scope>
    <source>
        <strain evidence="3 4">D1-19</strain>
    </source>
</reference>
<dbReference type="PROSITE" id="PS50125">
    <property type="entry name" value="GUANYLATE_CYCLASE_2"/>
    <property type="match status" value="1"/>
</dbReference>
<sequence>MTDLPRRWLAGATAGALCLLGAALLLVQPPALLRWQERALDALILLAPAPASDPDTRILVIDIPRTDDRGDPWSRAASARLAARLAALEPGLIGWDMVFAGGCGPETANIALAAALSRSPSVLGFLLATRPEPLPGPAPALALAEVAAPALWAAPGAEGPCPGFLAPGVSLASLSLPGDAEARVRRVPAAVTVAGLGYPSLPVELVRRFRDLPAPLIAGDGASSLRLGAAGVPLDRAGTLRLRPRPALARDLRTLDARVLLQEALSAESLALAFRGSLVIVGSSVPQRGGLRPTAADPLYPSVQIAADLTTDLMSGTLPWRPAKAPLTEALALALAGLALALALPPLAPLWGFATALGLALALSSASLAAYLADNRLHDPLLPGLGLLLAASVAILMQAALTARAERALRQRMGQLLPPVVVARLASNPRLLRLSGERREVTALFTDLEGFTAATQRLEPEVLIATLDRYFAAVSAAILHHGGMIDKIVGDAVHALFNAPLDQPGHADAALRAAAEILRETEALRTELGIGRTRIGVETGEAILGDVGSGARIDYTAHGACVNLAARLEQAGKSLGPALIIGPGTAAQTSIALRPLGPQDLRSFGSVEVFTLADDSLSRSAPVPPGTERRAPRP</sequence>
<evidence type="ECO:0000256" key="1">
    <source>
        <dbReference type="SAM" id="Phobius"/>
    </source>
</evidence>
<dbReference type="Gene3D" id="3.30.70.1230">
    <property type="entry name" value="Nucleotide cyclase"/>
    <property type="match status" value="1"/>
</dbReference>
<dbReference type="OrthoDB" id="9789782at2"/>
<protein>
    <submittedName>
        <fullName evidence="3">Adenylate/guanylate cyclase domain-containing protein</fullName>
    </submittedName>
</protein>
<evidence type="ECO:0000313" key="3">
    <source>
        <dbReference type="EMBL" id="PVE47143.1"/>
    </source>
</evidence>